<dbReference type="EMBL" id="GBRH01224093">
    <property type="protein sequence ID" value="JAD73802.1"/>
    <property type="molecule type" value="Transcribed_RNA"/>
</dbReference>
<accession>A0A0A9CQL8</accession>
<reference evidence="1" key="2">
    <citation type="journal article" date="2015" name="Data Brief">
        <title>Shoot transcriptome of the giant reed, Arundo donax.</title>
        <authorList>
            <person name="Barrero R.A."/>
            <person name="Guerrero F.D."/>
            <person name="Moolhuijzen P."/>
            <person name="Goolsby J.A."/>
            <person name="Tidwell J."/>
            <person name="Bellgard S.E."/>
            <person name="Bellgard M.I."/>
        </authorList>
    </citation>
    <scope>NUCLEOTIDE SEQUENCE</scope>
    <source>
        <tissue evidence="1">Shoot tissue taken approximately 20 cm above the soil surface</tissue>
    </source>
</reference>
<sequence>MERQWFPSPSMRLIVQKQIAQIVHVLKKPWRELRKMSINYHLIRMIIILRLIFL</sequence>
<protein>
    <submittedName>
        <fullName evidence="1">Uncharacterized protein</fullName>
    </submittedName>
</protein>
<dbReference type="AlphaFoldDB" id="A0A0A9CQL8"/>
<reference evidence="1" key="1">
    <citation type="submission" date="2014-09" db="EMBL/GenBank/DDBJ databases">
        <authorList>
            <person name="Magalhaes I.L.F."/>
            <person name="Oliveira U."/>
            <person name="Santos F.R."/>
            <person name="Vidigal T.H.D.A."/>
            <person name="Brescovit A.D."/>
            <person name="Santos A.J."/>
        </authorList>
    </citation>
    <scope>NUCLEOTIDE SEQUENCE</scope>
    <source>
        <tissue evidence="1">Shoot tissue taken approximately 20 cm above the soil surface</tissue>
    </source>
</reference>
<evidence type="ECO:0000313" key="1">
    <source>
        <dbReference type="EMBL" id="JAD73802.1"/>
    </source>
</evidence>
<organism evidence="1">
    <name type="scientific">Arundo donax</name>
    <name type="common">Giant reed</name>
    <name type="synonym">Donax arundinaceus</name>
    <dbReference type="NCBI Taxonomy" id="35708"/>
    <lineage>
        <taxon>Eukaryota</taxon>
        <taxon>Viridiplantae</taxon>
        <taxon>Streptophyta</taxon>
        <taxon>Embryophyta</taxon>
        <taxon>Tracheophyta</taxon>
        <taxon>Spermatophyta</taxon>
        <taxon>Magnoliopsida</taxon>
        <taxon>Liliopsida</taxon>
        <taxon>Poales</taxon>
        <taxon>Poaceae</taxon>
        <taxon>PACMAD clade</taxon>
        <taxon>Arundinoideae</taxon>
        <taxon>Arundineae</taxon>
        <taxon>Arundo</taxon>
    </lineage>
</organism>
<proteinExistence type="predicted"/>
<name>A0A0A9CQL8_ARUDO</name>